<evidence type="ECO:0000313" key="2">
    <source>
        <dbReference type="EMBL" id="TEA34856.1"/>
    </source>
</evidence>
<feature type="non-terminal residue" evidence="2">
    <location>
        <position position="31"/>
    </location>
</feature>
<protein>
    <submittedName>
        <fullName evidence="2">Uncharacterized protein</fullName>
    </submittedName>
</protein>
<feature type="transmembrane region" description="Helical" evidence="1">
    <location>
        <begin position="6"/>
        <end position="27"/>
    </location>
</feature>
<organism evidence="2 3">
    <name type="scientific">Sousa chinensis</name>
    <name type="common">Indo-pacific humpbacked dolphin</name>
    <name type="synonym">Steno chinensis</name>
    <dbReference type="NCBI Taxonomy" id="103600"/>
    <lineage>
        <taxon>Eukaryota</taxon>
        <taxon>Metazoa</taxon>
        <taxon>Chordata</taxon>
        <taxon>Craniata</taxon>
        <taxon>Vertebrata</taxon>
        <taxon>Euteleostomi</taxon>
        <taxon>Mammalia</taxon>
        <taxon>Eutheria</taxon>
        <taxon>Laurasiatheria</taxon>
        <taxon>Artiodactyla</taxon>
        <taxon>Whippomorpha</taxon>
        <taxon>Cetacea</taxon>
        <taxon>Odontoceti</taxon>
        <taxon>Delphinidae</taxon>
        <taxon>Sousa</taxon>
    </lineage>
</organism>
<dbReference type="Proteomes" id="UP000295264">
    <property type="component" value="Unassembled WGS sequence"/>
</dbReference>
<evidence type="ECO:0000256" key="1">
    <source>
        <dbReference type="SAM" id="Phobius"/>
    </source>
</evidence>
<keyword evidence="1" id="KW-0812">Transmembrane</keyword>
<dbReference type="AlphaFoldDB" id="A0A484GHH3"/>
<accession>A0A484GHH3</accession>
<keyword evidence="1" id="KW-1133">Transmembrane helix</keyword>
<comment type="caution">
    <text evidence="2">The sequence shown here is derived from an EMBL/GenBank/DDBJ whole genome shotgun (WGS) entry which is preliminary data.</text>
</comment>
<keyword evidence="1" id="KW-0472">Membrane</keyword>
<feature type="non-terminal residue" evidence="2">
    <location>
        <position position="1"/>
    </location>
</feature>
<evidence type="ECO:0000313" key="3">
    <source>
        <dbReference type="Proteomes" id="UP000295264"/>
    </source>
</evidence>
<keyword evidence="3" id="KW-1185">Reference proteome</keyword>
<gene>
    <name evidence="2" type="ORF">DBR06_SOUSAS4310037</name>
</gene>
<sequence length="31" mass="3406">ALSLPYMSSVLFYPVLDCVVFSLATLIPRCS</sequence>
<reference evidence="2 3" key="1">
    <citation type="journal article" date="2018" name="Genomics">
        <title>Molecular footprints of inshore aquatic adaptation in Indo-Pacific humpback dolphin (Sousa chinensis).</title>
        <authorList>
            <person name="Ming Y."/>
            <person name="Jian J."/>
            <person name="Yu F."/>
            <person name="Yu X."/>
            <person name="Wang J."/>
            <person name="Liu W."/>
        </authorList>
    </citation>
    <scope>NUCLEOTIDE SEQUENCE [LARGE SCALE GENOMIC DNA]</scope>
    <source>
        <strain evidence="2">MY-2018</strain>
        <tissue evidence="2">Skin</tissue>
    </source>
</reference>
<name>A0A484GHH3_SOUCH</name>
<dbReference type="EMBL" id="QWLN02008471">
    <property type="protein sequence ID" value="TEA34856.1"/>
    <property type="molecule type" value="Genomic_DNA"/>
</dbReference>
<proteinExistence type="predicted"/>